<gene>
    <name evidence="2" type="ORF">GRG538_LOCUS2237</name>
    <name evidence="3" type="ORF">QYT958_LOCUS16831</name>
</gene>
<accession>A0A817TK99</accession>
<evidence type="ECO:0000313" key="4">
    <source>
        <dbReference type="Proteomes" id="UP000663872"/>
    </source>
</evidence>
<proteinExistence type="predicted"/>
<dbReference type="AlphaFoldDB" id="A0A817TK99"/>
<dbReference type="Gene3D" id="3.40.220.10">
    <property type="entry name" value="Leucine Aminopeptidase, subunit E, domain 1"/>
    <property type="match status" value="1"/>
</dbReference>
<protein>
    <recommendedName>
        <fullName evidence="5">Macro domain-containing protein</fullName>
    </recommendedName>
</protein>
<sequence>MTKTYKSAEKSRSMGITEDYLVDNPIQVKFMSNPKFCSTLKKYFEKTFAVLIVIKQPDDDEEENTYTIQISGEFAERVQSCRNELDNMFRSIQKEIVCANDKIQSFLAYHRCAVDIIQNILNHKKEFVVIELKNSKTCVIHYFKYKMPFYMHNINETIKNNALEVTLILPFHSEQTIKCSEDFQQKIQENNLAEDMISIRLIDMLDDHVPKFIKQKRRQQLRIFGYHKTVREFEQQYKEWFNRYQLNTFSLQLNPMQMDYLTHVCSASVREIERRYHSDGVSLQIKSNEFIAPLYVTEEVVTQINDLFSNMKTVKFQTAEIFQAIAEREIERLQCIAHRNQCHIHQHEFATDNSRAYIVPKAIDSNTIEKASSKFLLAQSNLFGLSTDVIRKVQLSKGSISVSIGDIAKEKADVIVVPSTSNGLCERIIEQAGLNVNTLRYQPNQQKSNIKFIEAQSKQLLCKSILFSNWTPPITSDDNTFRRSAQGFIAKSIQYAITQLNAESVAFALPDLYDKEDTITNAIVEETKRQLERSSTVDVSFVFFYDQKELFDMFATEMEKLHSFLEFSFPTITMQITLLSSSRKSLKKCQNKIESYLKRLMTKSKLEFKNDDRAFKQWNQHLINAYYFYCKERCVLSIILDNSNRQVIELCGPPERIQEVRDKYRLLDTLQKQKLQIQTTLRLNSSTPRAAMNITCYNIMLVHNPNDQARCQRLADRLIDDGFSALMIDTATTMIPIDKCDCIIICLSHRSQENEEAIANAVNGADAKVILTNIQYFNTSVSGWLHEYMIGKLCYYLYGSDSYFNLEYDKLMLEVLKITKPGYISLLQSTVNTSDELQQVRQQTEQQRKHLYNKRVKKLMKLGKIDGDDMKKCIEKVKDILKEPETDRDEMEDESMVDEENETHQEIPHVESSLLLFHRWLNKAPNVSKQNIPPFTLTGDINDAIFPLPEDMNKNKEEFMQRYFTKYRPFGMIGSLTFSMSGHPRTTSSPYGNIPVKQLYLADRTFGIPSTEISQENEQLTSERIFGIPSTEISQENEQLISERRNFFSAHAVGRNVWENFPLSRSIAMSEKGRISNRCKFFPPKAFGRNVWANYPLLSPSVMSEQKIEKRKQLDGDLSIMQEFRDMKTQEYVNKYPEKEKQILDIFQKDAPIPVPTNSIPILDLELVWNWLELELELVGIGLELKLKLIGIDWNWNWSALAEITLELV</sequence>
<feature type="coiled-coil region" evidence="1">
    <location>
        <begin position="827"/>
        <end position="854"/>
    </location>
</feature>
<dbReference type="EMBL" id="CAJOBR010002479">
    <property type="protein sequence ID" value="CAF4684643.1"/>
    <property type="molecule type" value="Genomic_DNA"/>
</dbReference>
<dbReference type="EMBL" id="CAJNYT010000053">
    <property type="protein sequence ID" value="CAF3318891.1"/>
    <property type="molecule type" value="Genomic_DNA"/>
</dbReference>
<comment type="caution">
    <text evidence="2">The sequence shown here is derived from an EMBL/GenBank/DDBJ whole genome shotgun (WGS) entry which is preliminary data.</text>
</comment>
<evidence type="ECO:0000313" key="3">
    <source>
        <dbReference type="EMBL" id="CAF4684643.1"/>
    </source>
</evidence>
<reference evidence="2" key="1">
    <citation type="submission" date="2021-02" db="EMBL/GenBank/DDBJ databases">
        <authorList>
            <person name="Nowell W R."/>
        </authorList>
    </citation>
    <scope>NUCLEOTIDE SEQUENCE</scope>
</reference>
<evidence type="ECO:0000313" key="2">
    <source>
        <dbReference type="EMBL" id="CAF3318891.1"/>
    </source>
</evidence>
<name>A0A817TK99_9BILA</name>
<dbReference type="InterPro" id="IPR043472">
    <property type="entry name" value="Macro_dom-like"/>
</dbReference>
<keyword evidence="1" id="KW-0175">Coiled coil</keyword>
<dbReference type="Proteomes" id="UP000663848">
    <property type="component" value="Unassembled WGS sequence"/>
</dbReference>
<evidence type="ECO:0000256" key="1">
    <source>
        <dbReference type="SAM" id="Coils"/>
    </source>
</evidence>
<evidence type="ECO:0008006" key="5">
    <source>
        <dbReference type="Google" id="ProtNLM"/>
    </source>
</evidence>
<dbReference type="Proteomes" id="UP000663872">
    <property type="component" value="Unassembled WGS sequence"/>
</dbReference>
<organism evidence="2 4">
    <name type="scientific">Rotaria socialis</name>
    <dbReference type="NCBI Taxonomy" id="392032"/>
    <lineage>
        <taxon>Eukaryota</taxon>
        <taxon>Metazoa</taxon>
        <taxon>Spiralia</taxon>
        <taxon>Gnathifera</taxon>
        <taxon>Rotifera</taxon>
        <taxon>Eurotatoria</taxon>
        <taxon>Bdelloidea</taxon>
        <taxon>Philodinida</taxon>
        <taxon>Philodinidae</taxon>
        <taxon>Rotaria</taxon>
    </lineage>
</organism>